<accession>A0A6C0FC19</accession>
<protein>
    <submittedName>
        <fullName evidence="3">Uncharacterized protein</fullName>
    </submittedName>
</protein>
<reference evidence="3" key="1">
    <citation type="journal article" date="2020" name="Nature">
        <title>Giant virus diversity and host interactions through global metagenomics.</title>
        <authorList>
            <person name="Schulz F."/>
            <person name="Roux S."/>
            <person name="Paez-Espino D."/>
            <person name="Jungbluth S."/>
            <person name="Walsh D.A."/>
            <person name="Denef V.J."/>
            <person name="McMahon K.D."/>
            <person name="Konstantinidis K.T."/>
            <person name="Eloe-Fadrosh E.A."/>
            <person name="Kyrpides N.C."/>
            <person name="Woyke T."/>
        </authorList>
    </citation>
    <scope>NUCLEOTIDE SEQUENCE</scope>
    <source>
        <strain evidence="3">GVMAG-S-ERX556101-89</strain>
    </source>
</reference>
<evidence type="ECO:0000256" key="2">
    <source>
        <dbReference type="SAM" id="Phobius"/>
    </source>
</evidence>
<dbReference type="AlphaFoldDB" id="A0A6C0FC19"/>
<keyword evidence="2" id="KW-0472">Membrane</keyword>
<organism evidence="3">
    <name type="scientific">viral metagenome</name>
    <dbReference type="NCBI Taxonomy" id="1070528"/>
    <lineage>
        <taxon>unclassified sequences</taxon>
        <taxon>metagenomes</taxon>
        <taxon>organismal metagenomes</taxon>
    </lineage>
</organism>
<sequence>MTILSNKMIKKYALPAIATLILCIVVYLFLQSSPQKDSGSPVQEQFSGPGKLLRKILKKIRDFFPTKQASPEEPPQESREDSLKVETSL</sequence>
<dbReference type="EMBL" id="MN738829">
    <property type="protein sequence ID" value="QHT38411.1"/>
    <property type="molecule type" value="Genomic_DNA"/>
</dbReference>
<feature type="compositionally biased region" description="Basic and acidic residues" evidence="1">
    <location>
        <begin position="76"/>
        <end position="89"/>
    </location>
</feature>
<keyword evidence="2" id="KW-1133">Transmembrane helix</keyword>
<evidence type="ECO:0000256" key="1">
    <source>
        <dbReference type="SAM" id="MobiDB-lite"/>
    </source>
</evidence>
<feature type="transmembrane region" description="Helical" evidence="2">
    <location>
        <begin position="12"/>
        <end position="30"/>
    </location>
</feature>
<keyword evidence="2" id="KW-0812">Transmembrane</keyword>
<evidence type="ECO:0000313" key="3">
    <source>
        <dbReference type="EMBL" id="QHT38411.1"/>
    </source>
</evidence>
<feature type="region of interest" description="Disordered" evidence="1">
    <location>
        <begin position="65"/>
        <end position="89"/>
    </location>
</feature>
<name>A0A6C0FC19_9ZZZZ</name>
<proteinExistence type="predicted"/>